<feature type="domain" description="Bacteriophage T5 Orf172 DNA-binding" evidence="1">
    <location>
        <begin position="120"/>
        <end position="198"/>
    </location>
</feature>
<proteinExistence type="predicted"/>
<dbReference type="Pfam" id="PF13455">
    <property type="entry name" value="MUG113"/>
    <property type="match status" value="1"/>
</dbReference>
<name>A0AAJ6NYK6_9CYAN</name>
<keyword evidence="3" id="KW-1185">Reference proteome</keyword>
<sequence length="198" mass="23309">MRTSENPSSIKVNNDTNKGQKYRYLIQVVYDGSESEFNFLSELASSCDAVQIERYIDHEYCDGRGDYRVFAYFWLGVKAEVFQQISSRMWGYRPTCMMTFDYDEDISPYEQQHVVYIIWAKGSNFYKIGHTSNINKRIKSVATGCPYDLEIKHLIPCVTTQALDIERTLHFRYANKRLKENTEWFILNDLDISEIIKN</sequence>
<dbReference type="SMART" id="SM00974">
    <property type="entry name" value="T5orf172"/>
    <property type="match status" value="1"/>
</dbReference>
<dbReference type="InterPro" id="IPR018306">
    <property type="entry name" value="Phage_T5_Orf172_DNA-bd"/>
</dbReference>
<accession>A0AAJ6NYK6</accession>
<dbReference type="EMBL" id="CP124544">
    <property type="protein sequence ID" value="WGV29128.1"/>
    <property type="molecule type" value="Genomic_DNA"/>
</dbReference>
<protein>
    <submittedName>
        <fullName evidence="2">GIY-YIG nuclease family protein</fullName>
    </submittedName>
</protein>
<organism evidence="2 3">
    <name type="scientific">Halotia branconii CENA392</name>
    <dbReference type="NCBI Taxonomy" id="1539056"/>
    <lineage>
        <taxon>Bacteria</taxon>
        <taxon>Bacillati</taxon>
        <taxon>Cyanobacteriota</taxon>
        <taxon>Cyanophyceae</taxon>
        <taxon>Nostocales</taxon>
        <taxon>Nodulariaceae</taxon>
        <taxon>Halotia</taxon>
    </lineage>
</organism>
<evidence type="ECO:0000259" key="1">
    <source>
        <dbReference type="SMART" id="SM00974"/>
    </source>
</evidence>
<geneLocation type="plasmid" evidence="2 3">
    <name>unnamed1</name>
</geneLocation>
<evidence type="ECO:0000313" key="2">
    <source>
        <dbReference type="EMBL" id="WGV29128.1"/>
    </source>
</evidence>
<gene>
    <name evidence="2" type="ORF">QI031_30460</name>
</gene>
<dbReference type="Proteomes" id="UP001223520">
    <property type="component" value="Plasmid unnamed1"/>
</dbReference>
<evidence type="ECO:0000313" key="3">
    <source>
        <dbReference type="Proteomes" id="UP001223520"/>
    </source>
</evidence>
<keyword evidence="2" id="KW-0614">Plasmid</keyword>
<dbReference type="RefSeq" id="WP_281486323.1">
    <property type="nucleotide sequence ID" value="NZ_CP124544.1"/>
</dbReference>
<dbReference type="AlphaFoldDB" id="A0AAJ6NYK6"/>
<reference evidence="2 3" key="1">
    <citation type="journal article" date="2023" name="Limnol Oceanogr Lett">
        <title>Environmental adaptations by the intertidal Antarctic cyanobacterium Halotia branconii CENA392 as revealed using long-read genome sequencing.</title>
        <authorList>
            <person name="Dextro R.B."/>
            <person name="Delbaje E."/>
            <person name="Freitas P.N.N."/>
            <person name="Geraldes V."/>
            <person name="Pinto E."/>
            <person name="Long P.F."/>
            <person name="Fiore M.F."/>
        </authorList>
    </citation>
    <scope>NUCLEOTIDE SEQUENCE [LARGE SCALE GENOMIC DNA]</scope>
    <source>
        <strain evidence="2 3">CENA392</strain>
        <plasmid evidence="2 3">unnamed1</plasmid>
    </source>
</reference>
<dbReference type="KEGG" id="hbq:QI031_30460"/>